<protein>
    <submittedName>
        <fullName evidence="1">Phage portal protein</fullName>
    </submittedName>
</protein>
<sequence>MPNLLQKWFGSGTLEKEPETRMLQNTVNHVPDLEASFLRMLGLDPIHVSVNAVSAMSLSTFYSAVRLISDLIAAQPYSVYRSLPDGGSKVAKDHRLHYLIHTRPNARMSPYIFRRTLIANMLVYGYAVARILRDGEGNVYSLIPYASSKVSVKVDPDTGAYFFQIDNEPGVTKGLMLAEDDVIFLKDMSLDGSCGQSVVKWQAETLKLNLLTRKYANQYYEKNAFISGILTTDLPAKDAESAKIFKDRFLNALKDQSGLAVLGAGADYKPVGRSPVESQVIEFLNQSDKDIAKFFGLPLAMLGDTEKQTSWGTGLEQNFIGVTNTVIIPKAVQLEQEINYKCLTFNEQRKGYYTKHNFRNLLRGDHKSYAEFVAKMIQNGVYSQNEVRAWDELPSVEGGDQHWIQQNMMPLDKAEEILKGKSNGEGVTVPTGIQSED</sequence>
<dbReference type="RefSeq" id="WP_204660469.1">
    <property type="nucleotide sequence ID" value="NZ_CP056775.1"/>
</dbReference>
<dbReference type="InterPro" id="IPR006427">
    <property type="entry name" value="Portal_HK97"/>
</dbReference>
<dbReference type="InterPro" id="IPR006944">
    <property type="entry name" value="Phage/GTA_portal"/>
</dbReference>
<dbReference type="Proteomes" id="UP000612680">
    <property type="component" value="Chromosome"/>
</dbReference>
<dbReference type="NCBIfam" id="TIGR01537">
    <property type="entry name" value="portal_HK97"/>
    <property type="match status" value="1"/>
</dbReference>
<evidence type="ECO:0000313" key="1">
    <source>
        <dbReference type="EMBL" id="QRQ99708.1"/>
    </source>
</evidence>
<gene>
    <name evidence="1" type="ORF">HWI92_01650</name>
</gene>
<proteinExistence type="predicted"/>
<reference evidence="1 2" key="1">
    <citation type="submission" date="2020-06" db="EMBL/GenBank/DDBJ databases">
        <title>Dyadobacter sandarakinus sp. nov., isolated from the soil of the Arctic Yellow River Station.</title>
        <authorList>
            <person name="Zhang Y."/>
            <person name="Peng F."/>
        </authorList>
    </citation>
    <scope>NUCLEOTIDE SEQUENCE [LARGE SCALE GENOMIC DNA]</scope>
    <source>
        <strain evidence="1 2">Q3-56</strain>
    </source>
</reference>
<evidence type="ECO:0000313" key="2">
    <source>
        <dbReference type="Proteomes" id="UP000612680"/>
    </source>
</evidence>
<name>A0ABX7I113_9BACT</name>
<dbReference type="Pfam" id="PF04860">
    <property type="entry name" value="Phage_portal"/>
    <property type="match status" value="1"/>
</dbReference>
<dbReference type="EMBL" id="CP056775">
    <property type="protein sequence ID" value="QRQ99708.1"/>
    <property type="molecule type" value="Genomic_DNA"/>
</dbReference>
<accession>A0ABX7I113</accession>
<organism evidence="1 2">
    <name type="scientific">Dyadobacter sandarakinus</name>
    <dbReference type="NCBI Taxonomy" id="2747268"/>
    <lineage>
        <taxon>Bacteria</taxon>
        <taxon>Pseudomonadati</taxon>
        <taxon>Bacteroidota</taxon>
        <taxon>Cytophagia</taxon>
        <taxon>Cytophagales</taxon>
        <taxon>Spirosomataceae</taxon>
        <taxon>Dyadobacter</taxon>
    </lineage>
</organism>
<keyword evidence="2" id="KW-1185">Reference proteome</keyword>